<dbReference type="Pfam" id="PF05932">
    <property type="entry name" value="CesT"/>
    <property type="match status" value="1"/>
</dbReference>
<dbReference type="InterPro" id="IPR005416">
    <property type="entry name" value="T3SS_chp_SycE"/>
</dbReference>
<dbReference type="PRINTS" id="PR01596">
    <property type="entry name" value="SYCECHAPRONE"/>
</dbReference>
<name>A0A377Q6C5_9NEIS</name>
<sequence length="123" mass="13808">MPANFNEAINSLCLRLDLPRTVQHSDIVNLSIGEHAIHITAQPSQMVLMFCCIDSAKIIDSLSLLQLNLFDKNCLKPILSQDAHSNDWVLWSRQLLDHASDDSLYEQLELLSDFADKLVAGEC</sequence>
<dbReference type="EMBL" id="UGHR01000001">
    <property type="protein sequence ID" value="STQ90159.1"/>
    <property type="molecule type" value="Genomic_DNA"/>
</dbReference>
<dbReference type="GO" id="GO:0030254">
    <property type="term" value="P:protein secretion by the type III secretion system"/>
    <property type="evidence" value="ECO:0007669"/>
    <property type="project" value="InterPro"/>
</dbReference>
<evidence type="ECO:0000313" key="3">
    <source>
        <dbReference type="Proteomes" id="UP000255108"/>
    </source>
</evidence>
<dbReference type="CDD" id="cd17029">
    <property type="entry name" value="T3SC_IA_SycE_SpcS-like"/>
    <property type="match status" value="1"/>
</dbReference>
<evidence type="ECO:0000313" key="2">
    <source>
        <dbReference type="EMBL" id="TCU81182.1"/>
    </source>
</evidence>
<reference evidence="1 3" key="1">
    <citation type="submission" date="2018-06" db="EMBL/GenBank/DDBJ databases">
        <authorList>
            <consortium name="Pathogen Informatics"/>
            <person name="Doyle S."/>
        </authorList>
    </citation>
    <scope>NUCLEOTIDE SEQUENCE [LARGE SCALE GENOMIC DNA]</scope>
    <source>
        <strain evidence="1 3">NCTC11159</strain>
    </source>
</reference>
<dbReference type="RefSeq" id="WP_115226531.1">
    <property type="nucleotide sequence ID" value="NZ_CAWOLO010000026.1"/>
</dbReference>
<dbReference type="Proteomes" id="UP000255108">
    <property type="component" value="Unassembled WGS sequence"/>
</dbReference>
<protein>
    <submittedName>
        <fullName evidence="2">Tir chaperone family protein CesT</fullName>
    </submittedName>
    <submittedName>
        <fullName evidence="1">YopE regulator</fullName>
    </submittedName>
</protein>
<gene>
    <name evidence="1" type="primary">yerA</name>
    <name evidence="2" type="ORF">EV682_12613</name>
    <name evidence="1" type="ORF">NCTC11159_01221</name>
</gene>
<dbReference type="OrthoDB" id="8589069at2"/>
<dbReference type="Gene3D" id="3.30.1460.10">
    <property type="match status" value="1"/>
</dbReference>
<dbReference type="SUPFAM" id="SSF69635">
    <property type="entry name" value="Type III secretory system chaperone-like"/>
    <property type="match status" value="1"/>
</dbReference>
<dbReference type="AlphaFoldDB" id="A0A377Q6C5"/>
<dbReference type="Proteomes" id="UP000295794">
    <property type="component" value="Unassembled WGS sequence"/>
</dbReference>
<reference evidence="2 4" key="2">
    <citation type="submission" date="2019-03" db="EMBL/GenBank/DDBJ databases">
        <title>Genomic Encyclopedia of Type Strains, Phase IV (KMG-IV): sequencing the most valuable type-strain genomes for metagenomic binning, comparative biology and taxonomic classification.</title>
        <authorList>
            <person name="Goeker M."/>
        </authorList>
    </citation>
    <scope>NUCLEOTIDE SEQUENCE [LARGE SCALE GENOMIC DNA]</scope>
    <source>
        <strain evidence="2 4">DSM 3764</strain>
    </source>
</reference>
<proteinExistence type="predicted"/>
<accession>A0A377Q6C5</accession>
<keyword evidence="4" id="KW-1185">Reference proteome</keyword>
<organism evidence="1 3">
    <name type="scientific">Iodobacter fluviatilis</name>
    <dbReference type="NCBI Taxonomy" id="537"/>
    <lineage>
        <taxon>Bacteria</taxon>
        <taxon>Pseudomonadati</taxon>
        <taxon>Pseudomonadota</taxon>
        <taxon>Betaproteobacteria</taxon>
        <taxon>Neisseriales</taxon>
        <taxon>Chitinibacteraceae</taxon>
        <taxon>Iodobacter</taxon>
    </lineage>
</organism>
<evidence type="ECO:0000313" key="4">
    <source>
        <dbReference type="Proteomes" id="UP000295794"/>
    </source>
</evidence>
<evidence type="ECO:0000313" key="1">
    <source>
        <dbReference type="EMBL" id="STQ90159.1"/>
    </source>
</evidence>
<dbReference type="InterPro" id="IPR010261">
    <property type="entry name" value="Tir_chaperone"/>
</dbReference>
<dbReference type="EMBL" id="SMBT01000026">
    <property type="protein sequence ID" value="TCU81182.1"/>
    <property type="molecule type" value="Genomic_DNA"/>
</dbReference>